<feature type="signal peptide" evidence="2">
    <location>
        <begin position="1"/>
        <end position="18"/>
    </location>
</feature>
<evidence type="ECO:0000256" key="1">
    <source>
        <dbReference type="SAM" id="Coils"/>
    </source>
</evidence>
<evidence type="ECO:0000256" key="2">
    <source>
        <dbReference type="SAM" id="SignalP"/>
    </source>
</evidence>
<keyword evidence="2" id="KW-0732">Signal</keyword>
<keyword evidence="4" id="KW-1185">Reference proteome</keyword>
<evidence type="ECO:0000313" key="4">
    <source>
        <dbReference type="Proteomes" id="UP000030763"/>
    </source>
</evidence>
<feature type="chain" id="PRO_5004675498" description="Thioredoxin domain-containing protein" evidence="2">
    <location>
        <begin position="19"/>
        <end position="277"/>
    </location>
</feature>
<dbReference type="Proteomes" id="UP000030763">
    <property type="component" value="Unassembled WGS sequence"/>
</dbReference>
<name>U6MEL8_EIMMA</name>
<keyword evidence="1" id="KW-0175">Coiled coil</keyword>
<reference evidence="3" key="1">
    <citation type="submission" date="2013-10" db="EMBL/GenBank/DDBJ databases">
        <title>Genomic analysis of the causative agents of coccidiosis in chickens.</title>
        <authorList>
            <person name="Reid A.J."/>
            <person name="Blake D."/>
            <person name="Billington K."/>
            <person name="Browne H."/>
            <person name="Dunn M."/>
            <person name="Hung S."/>
            <person name="Kawahara F."/>
            <person name="Miranda-Saavedra D."/>
            <person name="Mourier T."/>
            <person name="Nagra H."/>
            <person name="Otto T.D."/>
            <person name="Rawlings N."/>
            <person name="Sanchez A."/>
            <person name="Sanders M."/>
            <person name="Subramaniam C."/>
            <person name="Tay Y."/>
            <person name="Dear P."/>
            <person name="Doerig C."/>
            <person name="Gruber A."/>
            <person name="Parkinson J."/>
            <person name="Shirley M."/>
            <person name="Wan K.L."/>
            <person name="Berriman M."/>
            <person name="Tomley F."/>
            <person name="Pain A."/>
        </authorList>
    </citation>
    <scope>NUCLEOTIDE SEQUENCE [LARGE SCALE GENOMIC DNA]</scope>
    <source>
        <strain evidence="3">Weybridge</strain>
    </source>
</reference>
<sequence>MGAVFILVFLLNWWGAGGISQLWGPRGSPGTIDSKGEAEVVKLLSVEDLQDIIGSTGPSSCTSSSDKIEDKEAAVLLFASWDPSSTLLLQTWLQAASSFRQSQRGSLSLFSLSVSLFGRRGKAPREELFTAAFDCAQQQQPQQEDSRALCRGLGVTALPALLYFTPQPIGAKHQQQHKHKRLGFFDDEEDVLLHPRATRYKGDLLMREAIVDWLKLLRCISLMQRLTSSKDSSSCCIKSHQLQQKLQEQQQVIKEQQQQLLQQSMELDQLRKQLRQP</sequence>
<gene>
    <name evidence="3" type="ORF">EMWEY_00036120</name>
</gene>
<protein>
    <recommendedName>
        <fullName evidence="5">Thioredoxin domain-containing protein</fullName>
    </recommendedName>
</protein>
<evidence type="ECO:0008006" key="5">
    <source>
        <dbReference type="Google" id="ProtNLM"/>
    </source>
</evidence>
<dbReference type="OMA" id="FDCEKSE"/>
<dbReference type="OrthoDB" id="361054at2759"/>
<evidence type="ECO:0000313" key="3">
    <source>
        <dbReference type="EMBL" id="CDJ60909.1"/>
    </source>
</evidence>
<accession>U6MEL8</accession>
<dbReference type="RefSeq" id="XP_013337559.1">
    <property type="nucleotide sequence ID" value="XM_013482105.1"/>
</dbReference>
<reference evidence="3" key="2">
    <citation type="submission" date="2013-10" db="EMBL/GenBank/DDBJ databases">
        <authorList>
            <person name="Aslett M."/>
        </authorList>
    </citation>
    <scope>NUCLEOTIDE SEQUENCE [LARGE SCALE GENOMIC DNA]</scope>
    <source>
        <strain evidence="3">Weybridge</strain>
    </source>
</reference>
<organism evidence="3 4">
    <name type="scientific">Eimeria maxima</name>
    <name type="common">Coccidian parasite</name>
    <dbReference type="NCBI Taxonomy" id="5804"/>
    <lineage>
        <taxon>Eukaryota</taxon>
        <taxon>Sar</taxon>
        <taxon>Alveolata</taxon>
        <taxon>Apicomplexa</taxon>
        <taxon>Conoidasida</taxon>
        <taxon>Coccidia</taxon>
        <taxon>Eucoccidiorida</taxon>
        <taxon>Eimeriorina</taxon>
        <taxon>Eimeriidae</taxon>
        <taxon>Eimeria</taxon>
    </lineage>
</organism>
<dbReference type="EMBL" id="HG721955">
    <property type="protein sequence ID" value="CDJ60909.1"/>
    <property type="molecule type" value="Genomic_DNA"/>
</dbReference>
<dbReference type="AlphaFoldDB" id="U6MEL8"/>
<dbReference type="VEuPathDB" id="ToxoDB:EMWEY_00036120"/>
<feature type="coiled-coil region" evidence="1">
    <location>
        <begin position="239"/>
        <end position="273"/>
    </location>
</feature>
<dbReference type="GeneID" id="25337598"/>
<proteinExistence type="predicted"/>